<dbReference type="Proteomes" id="UP001201812">
    <property type="component" value="Unassembled WGS sequence"/>
</dbReference>
<organism evidence="2 3">
    <name type="scientific">Ditylenchus destructor</name>
    <dbReference type="NCBI Taxonomy" id="166010"/>
    <lineage>
        <taxon>Eukaryota</taxon>
        <taxon>Metazoa</taxon>
        <taxon>Ecdysozoa</taxon>
        <taxon>Nematoda</taxon>
        <taxon>Chromadorea</taxon>
        <taxon>Rhabditida</taxon>
        <taxon>Tylenchina</taxon>
        <taxon>Tylenchomorpha</taxon>
        <taxon>Sphaerularioidea</taxon>
        <taxon>Anguinidae</taxon>
        <taxon>Anguininae</taxon>
        <taxon>Ditylenchus</taxon>
    </lineage>
</organism>
<feature type="transmembrane region" description="Helical" evidence="1">
    <location>
        <begin position="108"/>
        <end position="135"/>
    </location>
</feature>
<reference evidence="2" key="1">
    <citation type="submission" date="2022-01" db="EMBL/GenBank/DDBJ databases">
        <title>Genome Sequence Resource for Two Populations of Ditylenchus destructor, the Migratory Endoparasitic Phytonematode.</title>
        <authorList>
            <person name="Zhang H."/>
            <person name="Lin R."/>
            <person name="Xie B."/>
        </authorList>
    </citation>
    <scope>NUCLEOTIDE SEQUENCE</scope>
    <source>
        <strain evidence="2">BazhouSP</strain>
    </source>
</reference>
<keyword evidence="1" id="KW-0812">Transmembrane</keyword>
<keyword evidence="1" id="KW-1133">Transmembrane helix</keyword>
<sequence>MPETTTSALEITTGAPALLAFWNNLTAEFLPVFCWCLTALLISMVLLCYRYFPYALKVTKSGLSIPMMFFLGNHLLNSAVFICSNYVVNPLFNVLDIASWLNPWWSFWVGNYLLVAPAMVFFVVMDRYLALALGFKYTSAVKRGLKLAQALCVISLYSFDIFDVLLAWPYSDLCHEPGTEHNPVAVQVCLPLLNRIVNIIFQALKVLFPSANFVISILFLWQLSKTKIVNVSDGIVKMTIVCELLLDVLPGFLSLLSNVTSTNFNLNTYLFLMASLDAAICSIAYTRLLFNFQHVKRKLSPAGSHHASTSQQTPVRNITRNRTGSVQTACRKGSMYGEVNVIG</sequence>
<feature type="transmembrane region" description="Helical" evidence="1">
    <location>
        <begin position="268"/>
        <end position="290"/>
    </location>
</feature>
<comment type="caution">
    <text evidence="2">The sequence shown here is derived from an EMBL/GenBank/DDBJ whole genome shotgun (WGS) entry which is preliminary data.</text>
</comment>
<name>A0AAD4QTA8_9BILA</name>
<accession>A0AAD4QTA8</accession>
<evidence type="ECO:0000256" key="1">
    <source>
        <dbReference type="SAM" id="Phobius"/>
    </source>
</evidence>
<evidence type="ECO:0000313" key="2">
    <source>
        <dbReference type="EMBL" id="KAI1698891.1"/>
    </source>
</evidence>
<keyword evidence="3" id="KW-1185">Reference proteome</keyword>
<dbReference type="EMBL" id="JAKKPZ010000200">
    <property type="protein sequence ID" value="KAI1698891.1"/>
    <property type="molecule type" value="Genomic_DNA"/>
</dbReference>
<feature type="transmembrane region" description="Helical" evidence="1">
    <location>
        <begin position="235"/>
        <end position="256"/>
    </location>
</feature>
<protein>
    <submittedName>
        <fullName evidence="2">Uncharacterized protein</fullName>
    </submittedName>
</protein>
<feature type="transmembrane region" description="Helical" evidence="1">
    <location>
        <begin position="29"/>
        <end position="52"/>
    </location>
</feature>
<gene>
    <name evidence="2" type="ORF">DdX_17649</name>
</gene>
<proteinExistence type="predicted"/>
<feature type="transmembrane region" description="Helical" evidence="1">
    <location>
        <begin position="64"/>
        <end position="88"/>
    </location>
</feature>
<feature type="transmembrane region" description="Helical" evidence="1">
    <location>
        <begin position="147"/>
        <end position="168"/>
    </location>
</feature>
<dbReference type="AlphaFoldDB" id="A0AAD4QTA8"/>
<keyword evidence="1" id="KW-0472">Membrane</keyword>
<feature type="transmembrane region" description="Helical" evidence="1">
    <location>
        <begin position="199"/>
        <end position="223"/>
    </location>
</feature>
<evidence type="ECO:0000313" key="3">
    <source>
        <dbReference type="Proteomes" id="UP001201812"/>
    </source>
</evidence>